<dbReference type="Proteomes" id="UP000235672">
    <property type="component" value="Unassembled WGS sequence"/>
</dbReference>
<organism evidence="2 3">
    <name type="scientific">Hyaloscypha hepaticicola</name>
    <dbReference type="NCBI Taxonomy" id="2082293"/>
    <lineage>
        <taxon>Eukaryota</taxon>
        <taxon>Fungi</taxon>
        <taxon>Dikarya</taxon>
        <taxon>Ascomycota</taxon>
        <taxon>Pezizomycotina</taxon>
        <taxon>Leotiomycetes</taxon>
        <taxon>Helotiales</taxon>
        <taxon>Hyaloscyphaceae</taxon>
        <taxon>Hyaloscypha</taxon>
    </lineage>
</organism>
<keyword evidence="1" id="KW-0812">Transmembrane</keyword>
<keyword evidence="1" id="KW-0472">Membrane</keyword>
<evidence type="ECO:0000313" key="3">
    <source>
        <dbReference type="Proteomes" id="UP000235672"/>
    </source>
</evidence>
<proteinExistence type="predicted"/>
<dbReference type="EMBL" id="KZ613545">
    <property type="protein sequence ID" value="PMD12670.1"/>
    <property type="molecule type" value="Genomic_DNA"/>
</dbReference>
<dbReference type="SUPFAM" id="SSF50630">
    <property type="entry name" value="Acid proteases"/>
    <property type="match status" value="1"/>
</dbReference>
<dbReference type="AlphaFoldDB" id="A0A2J6PF64"/>
<keyword evidence="1" id="KW-1133">Transmembrane helix</keyword>
<protein>
    <submittedName>
        <fullName evidence="2">Uncharacterized protein</fullName>
    </submittedName>
</protein>
<name>A0A2J6PF64_9HELO</name>
<keyword evidence="3" id="KW-1185">Reference proteome</keyword>
<reference evidence="2 3" key="1">
    <citation type="submission" date="2016-05" db="EMBL/GenBank/DDBJ databases">
        <title>A degradative enzymes factory behind the ericoid mycorrhizal symbiosis.</title>
        <authorList>
            <consortium name="DOE Joint Genome Institute"/>
            <person name="Martino E."/>
            <person name="Morin E."/>
            <person name="Grelet G."/>
            <person name="Kuo A."/>
            <person name="Kohler A."/>
            <person name="Daghino S."/>
            <person name="Barry K."/>
            <person name="Choi C."/>
            <person name="Cichocki N."/>
            <person name="Clum A."/>
            <person name="Copeland A."/>
            <person name="Hainaut M."/>
            <person name="Haridas S."/>
            <person name="Labutti K."/>
            <person name="Lindquist E."/>
            <person name="Lipzen A."/>
            <person name="Khouja H.-R."/>
            <person name="Murat C."/>
            <person name="Ohm R."/>
            <person name="Olson A."/>
            <person name="Spatafora J."/>
            <person name="Veneault-Fourrey C."/>
            <person name="Henrissat B."/>
            <person name="Grigoriev I."/>
            <person name="Martin F."/>
            <person name="Perotto S."/>
        </authorList>
    </citation>
    <scope>NUCLEOTIDE SEQUENCE [LARGE SCALE GENOMIC DNA]</scope>
    <source>
        <strain evidence="2 3">UAMH 7357</strain>
    </source>
</reference>
<dbReference type="InterPro" id="IPR021109">
    <property type="entry name" value="Peptidase_aspartic_dom_sf"/>
</dbReference>
<gene>
    <name evidence="2" type="ORF">NA56DRAFT_712932</name>
</gene>
<evidence type="ECO:0000313" key="2">
    <source>
        <dbReference type="EMBL" id="PMD12670.1"/>
    </source>
</evidence>
<sequence length="272" mass="30499">MKKNTLYSAQSENLLQASAVLVNGSSCTVNTNAKMRILAIGKTPITACPDTGSPVSFVERATLSKHFPYQQVQNLDDGLNLSFQGLGGMALGVNTFVDLPIWCKTTNSYMYFPPVRAYVVDRTPENVVLLGLDFIIPNALDFRWARKGGFATHRLQIGDTRLGKNTRYRVSIRYRYEYLNRKMELDNTTRVPVYQTGAGLVRQGREPRNSFHAILLDECILAVPLMLVVIVLCIELTIVLEFGRERLQEHQYLLSVNLFLAGWVGLHCVAAV</sequence>
<evidence type="ECO:0000256" key="1">
    <source>
        <dbReference type="SAM" id="Phobius"/>
    </source>
</evidence>
<feature type="transmembrane region" description="Helical" evidence="1">
    <location>
        <begin position="220"/>
        <end position="240"/>
    </location>
</feature>
<feature type="transmembrane region" description="Helical" evidence="1">
    <location>
        <begin position="252"/>
        <end position="270"/>
    </location>
</feature>
<accession>A0A2J6PF64</accession>